<accession>A0A222G5V6</accession>
<dbReference type="RefSeq" id="WP_081149678.1">
    <property type="nucleotide sequence ID" value="NZ_CP020465.1"/>
</dbReference>
<sequence length="179" mass="20243">MFALMNNVIDRCFFTVTFILGVQLPEFMQQYQQRLAGHLAEATSQLGQFEVIAQQHFDGSLTAMITRYKDNSESSIINTGELIERLSFRVDYLANHLAQINQTDYLDSVYQLIWHLDKQIATGTAEHFAMAIPLELNAIATGGTLAIGALLLKELTIFTVKRPFKTKKDKKDMVIESKP</sequence>
<dbReference type="Proteomes" id="UP000202259">
    <property type="component" value="Chromosome"/>
</dbReference>
<reference evidence="1 2" key="1">
    <citation type="submission" date="2017-08" db="EMBL/GenBank/DDBJ databases">
        <title>Complete genome of Colwellia sp. NB097-1, a psychrophile bacterium ioslated from Bering Sea.</title>
        <authorList>
            <person name="Chen X."/>
        </authorList>
    </citation>
    <scope>NUCLEOTIDE SEQUENCE [LARGE SCALE GENOMIC DNA]</scope>
    <source>
        <strain evidence="1 2">NB097-1</strain>
    </source>
</reference>
<proteinExistence type="predicted"/>
<organism evidence="1 2">
    <name type="scientific">Cognaticolwellia beringensis</name>
    <dbReference type="NCBI Taxonomy" id="1967665"/>
    <lineage>
        <taxon>Bacteria</taxon>
        <taxon>Pseudomonadati</taxon>
        <taxon>Pseudomonadota</taxon>
        <taxon>Gammaproteobacteria</taxon>
        <taxon>Alteromonadales</taxon>
        <taxon>Colwelliaceae</taxon>
        <taxon>Cognaticolwellia</taxon>
    </lineage>
</organism>
<dbReference type="AlphaFoldDB" id="A0A222G5V6"/>
<dbReference type="Pfam" id="PF11157">
    <property type="entry name" value="DUF2937"/>
    <property type="match status" value="1"/>
</dbReference>
<name>A0A222G5V6_9GAMM</name>
<dbReference type="KEGG" id="cber:B5D82_04960"/>
<protein>
    <submittedName>
        <fullName evidence="1">DUF2937 domain-containing protein</fullName>
    </submittedName>
</protein>
<evidence type="ECO:0000313" key="2">
    <source>
        <dbReference type="Proteomes" id="UP000202259"/>
    </source>
</evidence>
<dbReference type="EMBL" id="CP020465">
    <property type="protein sequence ID" value="ASP47170.1"/>
    <property type="molecule type" value="Genomic_DNA"/>
</dbReference>
<dbReference type="InterPro" id="IPR022584">
    <property type="entry name" value="DUF2937"/>
</dbReference>
<dbReference type="OrthoDB" id="7021410at2"/>
<gene>
    <name evidence="1" type="ORF">B5D82_04960</name>
</gene>
<evidence type="ECO:0000313" key="1">
    <source>
        <dbReference type="EMBL" id="ASP47170.1"/>
    </source>
</evidence>
<keyword evidence="2" id="KW-1185">Reference proteome</keyword>